<evidence type="ECO:0000256" key="7">
    <source>
        <dbReference type="ARBA" id="ARBA00023136"/>
    </source>
</evidence>
<accession>A0A7S2ZYV0</accession>
<evidence type="ECO:0000256" key="4">
    <source>
        <dbReference type="ARBA" id="ARBA00022692"/>
    </source>
</evidence>
<sequence length="312" mass="36475">MKDRKLPWMSEVLSRLRKVGLGEFLFVLLILTLLTVAFRGVQFKRMIANRPRAAHFATRVIGRKMDVHTRVPGADVLAQSYAGRIIVSEKHKFIFCPVPKVANSNWKYLIRKIEGAKDYMDLALAHDQHTSGLRYLSDYSPEEVEYLLYKSGYHKFVFVRDPYTRLLSAYMDKLVNKYESKEEYRIWLGKLYDWKHVRESDFINDARPSFQAFVDELLKQDPDRMNEHWMPQAYVCGFGEVPYDFVGRFENIERDASRVLQKIGAQDEDFPSQEQIGFAATGSSQLVDEFYTLDIMLKARILYDVDFTILGY</sequence>
<evidence type="ECO:0000256" key="6">
    <source>
        <dbReference type="ARBA" id="ARBA00023034"/>
    </source>
</evidence>
<dbReference type="GO" id="GO:0016051">
    <property type="term" value="P:carbohydrate biosynthetic process"/>
    <property type="evidence" value="ECO:0007669"/>
    <property type="project" value="InterPro"/>
</dbReference>
<evidence type="ECO:0000313" key="9">
    <source>
        <dbReference type="EMBL" id="CAE0056045.1"/>
    </source>
</evidence>
<dbReference type="PANTHER" id="PTHR12137">
    <property type="entry name" value="CARBOHYDRATE SULFOTRANSFERASE"/>
    <property type="match status" value="1"/>
</dbReference>
<name>A0A7S2ZYV0_9RHOD</name>
<reference evidence="9" key="1">
    <citation type="submission" date="2021-01" db="EMBL/GenBank/DDBJ databases">
        <authorList>
            <person name="Corre E."/>
            <person name="Pelletier E."/>
            <person name="Niang G."/>
            <person name="Scheremetjew M."/>
            <person name="Finn R."/>
            <person name="Kale V."/>
            <person name="Holt S."/>
            <person name="Cochrane G."/>
            <person name="Meng A."/>
            <person name="Brown T."/>
            <person name="Cohen L."/>
        </authorList>
    </citation>
    <scope>NUCLEOTIDE SEQUENCE</scope>
    <source>
        <strain evidence="9">CCMP 769</strain>
    </source>
</reference>
<keyword evidence="7" id="KW-0472">Membrane</keyword>
<keyword evidence="6" id="KW-0333">Golgi apparatus</keyword>
<gene>
    <name evidence="9" type="ORF">RMAR00112_LOCUS24087</name>
</gene>
<dbReference type="EMBL" id="HBHW01031176">
    <property type="protein sequence ID" value="CAE0056045.1"/>
    <property type="molecule type" value="Transcribed_RNA"/>
</dbReference>
<comment type="similarity">
    <text evidence="2">Belongs to the sulfotransferase 2 family.</text>
</comment>
<keyword evidence="4" id="KW-0812">Transmembrane</keyword>
<evidence type="ECO:0000256" key="8">
    <source>
        <dbReference type="ARBA" id="ARBA00023180"/>
    </source>
</evidence>
<keyword evidence="8" id="KW-0325">Glycoprotein</keyword>
<dbReference type="GO" id="GO:0008146">
    <property type="term" value="F:sulfotransferase activity"/>
    <property type="evidence" value="ECO:0007669"/>
    <property type="project" value="InterPro"/>
</dbReference>
<dbReference type="PANTHER" id="PTHR12137:SF54">
    <property type="entry name" value="CARBOHYDRATE SULFOTRANSFERASE"/>
    <property type="match status" value="1"/>
</dbReference>
<dbReference type="AlphaFoldDB" id="A0A7S2ZYV0"/>
<protein>
    <recommendedName>
        <fullName evidence="10">Carbohydrate sulfotransferase</fullName>
    </recommendedName>
</protein>
<evidence type="ECO:0008006" key="10">
    <source>
        <dbReference type="Google" id="ProtNLM"/>
    </source>
</evidence>
<dbReference type="InterPro" id="IPR018011">
    <property type="entry name" value="Carb_sulfotrans_8-10"/>
</dbReference>
<dbReference type="InterPro" id="IPR005331">
    <property type="entry name" value="Sulfotransferase"/>
</dbReference>
<keyword evidence="3" id="KW-0808">Transferase</keyword>
<evidence type="ECO:0000256" key="3">
    <source>
        <dbReference type="ARBA" id="ARBA00022679"/>
    </source>
</evidence>
<evidence type="ECO:0000256" key="2">
    <source>
        <dbReference type="ARBA" id="ARBA00006339"/>
    </source>
</evidence>
<comment type="subcellular location">
    <subcellularLocation>
        <location evidence="1">Golgi apparatus membrane</location>
        <topology evidence="1">Single-pass type II membrane protein</topology>
    </subcellularLocation>
</comment>
<dbReference type="Pfam" id="PF03567">
    <property type="entry name" value="Sulfotransfer_2"/>
    <property type="match status" value="1"/>
</dbReference>
<evidence type="ECO:0000256" key="1">
    <source>
        <dbReference type="ARBA" id="ARBA00004323"/>
    </source>
</evidence>
<evidence type="ECO:0000256" key="5">
    <source>
        <dbReference type="ARBA" id="ARBA00022989"/>
    </source>
</evidence>
<proteinExistence type="inferred from homology"/>
<dbReference type="GO" id="GO:0000139">
    <property type="term" value="C:Golgi membrane"/>
    <property type="evidence" value="ECO:0007669"/>
    <property type="project" value="UniProtKB-SubCell"/>
</dbReference>
<keyword evidence="5" id="KW-1133">Transmembrane helix</keyword>
<organism evidence="9">
    <name type="scientific">Rhodosorus marinus</name>
    <dbReference type="NCBI Taxonomy" id="101924"/>
    <lineage>
        <taxon>Eukaryota</taxon>
        <taxon>Rhodophyta</taxon>
        <taxon>Stylonematophyceae</taxon>
        <taxon>Stylonematales</taxon>
        <taxon>Stylonemataceae</taxon>
        <taxon>Rhodosorus</taxon>
    </lineage>
</organism>